<feature type="coiled-coil region" evidence="7">
    <location>
        <begin position="3"/>
        <end position="61"/>
    </location>
</feature>
<sequence length="62" mass="7308">MKNIKYEEAVKQLETIVDKMENGDLDIDSMTEELKKAKTLIKLCKNKLKHTDEEIRKLLETE</sequence>
<dbReference type="GO" id="GO:0006308">
    <property type="term" value="P:DNA catabolic process"/>
    <property type="evidence" value="ECO:0007669"/>
    <property type="project" value="UniProtKB-UniRule"/>
</dbReference>
<dbReference type="EMBL" id="LRQG01000121">
    <property type="protein sequence ID" value="KXA38242.1"/>
    <property type="molecule type" value="Genomic_DNA"/>
</dbReference>
<name>A0A133Q5U6_9BACT</name>
<dbReference type="Pfam" id="PF02609">
    <property type="entry name" value="Exonuc_VII_S"/>
    <property type="match status" value="1"/>
</dbReference>
<keyword evidence="5" id="KW-0269">Exonuclease</keyword>
<dbReference type="Proteomes" id="UP000070533">
    <property type="component" value="Unassembled WGS sequence"/>
</dbReference>
<evidence type="ECO:0000256" key="7">
    <source>
        <dbReference type="SAM" id="Coils"/>
    </source>
</evidence>
<dbReference type="AlphaFoldDB" id="A0A133Q5U6"/>
<keyword evidence="9" id="KW-1185">Reference proteome</keyword>
<evidence type="ECO:0000256" key="5">
    <source>
        <dbReference type="ARBA" id="ARBA00022839"/>
    </source>
</evidence>
<evidence type="ECO:0000256" key="2">
    <source>
        <dbReference type="ARBA" id="ARBA00022490"/>
    </source>
</evidence>
<keyword evidence="7" id="KW-0175">Coiled coil</keyword>
<keyword evidence="3" id="KW-0540">Nuclease</keyword>
<dbReference type="Gene3D" id="1.10.287.1040">
    <property type="entry name" value="Exonuclease VII, small subunit"/>
    <property type="match status" value="1"/>
</dbReference>
<dbReference type="NCBIfam" id="TIGR01280">
    <property type="entry name" value="xseB"/>
    <property type="match status" value="1"/>
</dbReference>
<dbReference type="STRING" id="28128.HMPREF3226_01653"/>
<dbReference type="RefSeq" id="WP_025876640.1">
    <property type="nucleotide sequence ID" value="NZ_BAAAXP010000005.1"/>
</dbReference>
<evidence type="ECO:0000256" key="3">
    <source>
        <dbReference type="ARBA" id="ARBA00022722"/>
    </source>
</evidence>
<evidence type="ECO:0000313" key="9">
    <source>
        <dbReference type="Proteomes" id="UP000070533"/>
    </source>
</evidence>
<dbReference type="EC" id="3.1.11.6" evidence="6"/>
<comment type="caution">
    <text evidence="8">The sequence shown here is derived from an EMBL/GenBank/DDBJ whole genome shotgun (WGS) entry which is preliminary data.</text>
</comment>
<gene>
    <name evidence="8" type="ORF">HMPREF3226_01653</name>
</gene>
<dbReference type="InterPro" id="IPR003761">
    <property type="entry name" value="Exonuc_VII_S"/>
</dbReference>
<dbReference type="GO" id="GO:0009318">
    <property type="term" value="C:exodeoxyribonuclease VII complex"/>
    <property type="evidence" value="ECO:0007669"/>
    <property type="project" value="UniProtKB-UniRule"/>
</dbReference>
<dbReference type="SUPFAM" id="SSF116842">
    <property type="entry name" value="XseB-like"/>
    <property type="match status" value="1"/>
</dbReference>
<evidence type="ECO:0000256" key="6">
    <source>
        <dbReference type="NCBIfam" id="TIGR01280"/>
    </source>
</evidence>
<dbReference type="PATRIC" id="fig|28128.5.peg.1697"/>
<keyword evidence="4" id="KW-0378">Hydrolase</keyword>
<evidence type="ECO:0000313" key="8">
    <source>
        <dbReference type="EMBL" id="KXA38242.1"/>
    </source>
</evidence>
<accession>A0A133Q5U6</accession>
<dbReference type="InterPro" id="IPR037004">
    <property type="entry name" value="Exonuc_VII_ssu_sf"/>
</dbReference>
<proteinExistence type="inferred from homology"/>
<reference evidence="9" key="1">
    <citation type="submission" date="2016-01" db="EMBL/GenBank/DDBJ databases">
        <authorList>
            <person name="Mitreva M."/>
            <person name="Pepin K.H."/>
            <person name="Mihindukulasuriya K.A."/>
            <person name="Fulton R."/>
            <person name="Fronick C."/>
            <person name="O'Laughlin M."/>
            <person name="Miner T."/>
            <person name="Herter B."/>
            <person name="Rosa B.A."/>
            <person name="Cordes M."/>
            <person name="Tomlinson C."/>
            <person name="Wollam A."/>
            <person name="Palsikar V.B."/>
            <person name="Mardis E.R."/>
            <person name="Wilson R.K."/>
        </authorList>
    </citation>
    <scope>NUCLEOTIDE SEQUENCE [LARGE SCALE GENOMIC DNA]</scope>
    <source>
        <strain evidence="9">MJR7716</strain>
    </source>
</reference>
<evidence type="ECO:0000256" key="1">
    <source>
        <dbReference type="ARBA" id="ARBA00009998"/>
    </source>
</evidence>
<protein>
    <recommendedName>
        <fullName evidence="6">Exodeoxyribonuclease VII small subunit</fullName>
        <ecNumber evidence="6">3.1.11.6</ecNumber>
    </recommendedName>
</protein>
<dbReference type="eggNOG" id="COG1722">
    <property type="taxonomic scope" value="Bacteria"/>
</dbReference>
<evidence type="ECO:0000256" key="4">
    <source>
        <dbReference type="ARBA" id="ARBA00022801"/>
    </source>
</evidence>
<organism evidence="8 9">
    <name type="scientific">Prevotella corporis</name>
    <dbReference type="NCBI Taxonomy" id="28128"/>
    <lineage>
        <taxon>Bacteria</taxon>
        <taxon>Pseudomonadati</taxon>
        <taxon>Bacteroidota</taxon>
        <taxon>Bacteroidia</taxon>
        <taxon>Bacteroidales</taxon>
        <taxon>Prevotellaceae</taxon>
        <taxon>Prevotella</taxon>
    </lineage>
</organism>
<comment type="similarity">
    <text evidence="1">Belongs to the XseB family.</text>
</comment>
<dbReference type="GO" id="GO:0008855">
    <property type="term" value="F:exodeoxyribonuclease VII activity"/>
    <property type="evidence" value="ECO:0007669"/>
    <property type="project" value="UniProtKB-UniRule"/>
</dbReference>
<keyword evidence="2" id="KW-0963">Cytoplasm</keyword>